<evidence type="ECO:0008006" key="4">
    <source>
        <dbReference type="Google" id="ProtNLM"/>
    </source>
</evidence>
<dbReference type="GO" id="GO:0003824">
    <property type="term" value="F:catalytic activity"/>
    <property type="evidence" value="ECO:0007669"/>
    <property type="project" value="InterPro"/>
</dbReference>
<dbReference type="PANTHER" id="PTHR42743:SF11">
    <property type="entry name" value="AMINODEOXYCHORISMATE LYASE"/>
    <property type="match status" value="1"/>
</dbReference>
<dbReference type="InterPro" id="IPR036038">
    <property type="entry name" value="Aminotransferase-like"/>
</dbReference>
<sequence length="243" mass="26307">MQSDDRSFLYGDGLFETVRVREDGQIRWLERHVARLRRSGEALGFPDTSIDAAVAELETLAGRDPGLWRVTVSRAPDGAPFGGSGTMATRFRSFAIPTRPHLGLAEGFYLPDDLLAEHKTTSYLRSVEVRRRAQAAGFDDAVMTSRSGLVGEASCANVVVVKSGEAATPPIRGILPGVTREGLLDLADAHRRPIDVREVTVDELRGADEVVLLSAGVGLLAAASLEGRTLDDTWSKVAREWLP</sequence>
<dbReference type="Gene3D" id="3.30.470.10">
    <property type="match status" value="1"/>
</dbReference>
<dbReference type="InterPro" id="IPR050571">
    <property type="entry name" value="Class-IV_PLP-Dep_Aminotrnsfr"/>
</dbReference>
<accession>A0A5B8YGP8</accession>
<dbReference type="EMBL" id="CP041186">
    <property type="protein sequence ID" value="QDG54582.1"/>
    <property type="molecule type" value="Genomic_DNA"/>
</dbReference>
<dbReference type="SUPFAM" id="SSF56752">
    <property type="entry name" value="D-aminoacid aminotransferase-like PLP-dependent enzymes"/>
    <property type="match status" value="1"/>
</dbReference>
<dbReference type="InterPro" id="IPR043131">
    <property type="entry name" value="BCAT-like_N"/>
</dbReference>
<protein>
    <recommendedName>
        <fullName evidence="4">Aminodeoxychorismate lyase</fullName>
    </recommendedName>
</protein>
<evidence type="ECO:0000313" key="2">
    <source>
        <dbReference type="EMBL" id="QDG54582.1"/>
    </source>
</evidence>
<gene>
    <name evidence="2" type="ORF">FIV42_28705</name>
</gene>
<organism evidence="2 3">
    <name type="scientific">Persicimonas caeni</name>
    <dbReference type="NCBI Taxonomy" id="2292766"/>
    <lineage>
        <taxon>Bacteria</taxon>
        <taxon>Deltaproteobacteria</taxon>
        <taxon>Bradymonadales</taxon>
        <taxon>Bradymonadaceae</taxon>
        <taxon>Persicimonas</taxon>
    </lineage>
</organism>
<dbReference type="PANTHER" id="PTHR42743">
    <property type="entry name" value="AMINO-ACID AMINOTRANSFERASE"/>
    <property type="match status" value="1"/>
</dbReference>
<dbReference type="OrthoDB" id="9805628at2"/>
<proteinExistence type="inferred from homology"/>
<dbReference type="Pfam" id="PF01063">
    <property type="entry name" value="Aminotran_4"/>
    <property type="match status" value="1"/>
</dbReference>
<name>A0A4Y6Q225_PERCE</name>
<evidence type="ECO:0000313" key="3">
    <source>
        <dbReference type="Proteomes" id="UP000315995"/>
    </source>
</evidence>
<dbReference type="GO" id="GO:0046394">
    <property type="term" value="P:carboxylic acid biosynthetic process"/>
    <property type="evidence" value="ECO:0007669"/>
    <property type="project" value="UniProtKB-ARBA"/>
</dbReference>
<dbReference type="AlphaFoldDB" id="A0A4Y6Q225"/>
<accession>A0A4Y6Q225</accession>
<dbReference type="Proteomes" id="UP000315995">
    <property type="component" value="Chromosome"/>
</dbReference>
<reference evidence="2 3" key="1">
    <citation type="submission" date="2019-06" db="EMBL/GenBank/DDBJ databases">
        <title>Persicimonas caeni gen. nov., sp. nov., a predatory bacterium isolated from solar saltern.</title>
        <authorList>
            <person name="Wang S."/>
        </authorList>
    </citation>
    <scope>NUCLEOTIDE SEQUENCE [LARGE SCALE GENOMIC DNA]</scope>
    <source>
        <strain evidence="2 3">YN101</strain>
    </source>
</reference>
<comment type="similarity">
    <text evidence="1">Belongs to the class-IV pyridoxal-phosphate-dependent aminotransferase family.</text>
</comment>
<dbReference type="RefSeq" id="WP_141201026.1">
    <property type="nucleotide sequence ID" value="NZ_CP041186.1"/>
</dbReference>
<dbReference type="InterPro" id="IPR043132">
    <property type="entry name" value="BCAT-like_C"/>
</dbReference>
<keyword evidence="3" id="KW-1185">Reference proteome</keyword>
<dbReference type="Gene3D" id="3.20.10.10">
    <property type="entry name" value="D-amino Acid Aminotransferase, subunit A, domain 2"/>
    <property type="match status" value="1"/>
</dbReference>
<evidence type="ECO:0000256" key="1">
    <source>
        <dbReference type="ARBA" id="ARBA00009320"/>
    </source>
</evidence>
<dbReference type="InterPro" id="IPR001544">
    <property type="entry name" value="Aminotrans_IV"/>
</dbReference>